<protein>
    <submittedName>
        <fullName evidence="1">Uncharacterized protein</fullName>
    </submittedName>
</protein>
<proteinExistence type="predicted"/>
<accession>A0A953I725</accession>
<dbReference type="AlphaFoldDB" id="A0A953I725"/>
<organism evidence="1 2">
    <name type="scientific">Symbiobacterium thermophilum</name>
    <dbReference type="NCBI Taxonomy" id="2734"/>
    <lineage>
        <taxon>Bacteria</taxon>
        <taxon>Bacillati</taxon>
        <taxon>Bacillota</taxon>
        <taxon>Clostridia</taxon>
        <taxon>Eubacteriales</taxon>
        <taxon>Symbiobacteriaceae</taxon>
        <taxon>Symbiobacterium</taxon>
    </lineage>
</organism>
<dbReference type="InterPro" id="IPR025683">
    <property type="entry name" value="Protein_beta"/>
</dbReference>
<name>A0A953I725_SYMTR</name>
<dbReference type="Pfam" id="PF14350">
    <property type="entry name" value="Beta_protein"/>
    <property type="match status" value="1"/>
</dbReference>
<reference evidence="1" key="1">
    <citation type="submission" date="2017-11" db="EMBL/GenBank/DDBJ databases">
        <title>Three new genomes from thermophilic consortium.</title>
        <authorList>
            <person name="Quaggio R."/>
            <person name="Amgarten D."/>
            <person name="Setubal J.C."/>
        </authorList>
    </citation>
    <scope>NUCLEOTIDE SEQUENCE</scope>
    <source>
        <strain evidence="1">ZCTH01-B2</strain>
    </source>
</reference>
<evidence type="ECO:0000313" key="1">
    <source>
        <dbReference type="EMBL" id="MBY6278206.1"/>
    </source>
</evidence>
<comment type="caution">
    <text evidence="1">The sequence shown here is derived from an EMBL/GenBank/DDBJ whole genome shotgun (WGS) entry which is preliminary data.</text>
</comment>
<sequence length="414" mass="46604">MPTGGFARNRRKRSSQPCSVAGYFCWYIRLVQTRGDGMMFSEIHYVPILKAKQAELLAVKDSGPATKNHMTPLFEMVPVPWDFENEQPSDTTENHLAKGAKSIRSCWNEERPVFIDMKWIEEEEGEDGTPAVELAFAKLQEHEVPFVPVLSLANGSMYRNAVRDVVKKCGQGLCLRLRVRDTIRKNLKANLEVLLKKMGVAPSETDVIFDLGAIQPGNLQTLASTTVARINNLPYLEEWRTLTLASGAFPPDLSSVKPKSSGTRKRADWLLWRLVRDDAKLSRRPAFADYAIEHPDLRPEVEPWTYKNAPKLRYTLEQEWLLIKGSLPKIDKTSPTAKSDRYADFRNICQQVVSRPDFKGAQFSWGDNYIQACANGKGSTGNPPTWRRIGFSHHLAYVADQLSSFSSTSSGNAP</sequence>
<dbReference type="EMBL" id="PIUK01000385">
    <property type="protein sequence ID" value="MBY6278206.1"/>
    <property type="molecule type" value="Genomic_DNA"/>
</dbReference>
<gene>
    <name evidence="1" type="ORF">CWE10_18940</name>
</gene>
<evidence type="ECO:0000313" key="2">
    <source>
        <dbReference type="Proteomes" id="UP000732377"/>
    </source>
</evidence>
<dbReference type="Proteomes" id="UP000732377">
    <property type="component" value="Unassembled WGS sequence"/>
</dbReference>